<dbReference type="Pfam" id="PF01814">
    <property type="entry name" value="Hemerythrin"/>
    <property type="match status" value="1"/>
</dbReference>
<dbReference type="eggNOG" id="COG2703">
    <property type="taxonomic scope" value="Bacteria"/>
</dbReference>
<dbReference type="InterPro" id="IPR050669">
    <property type="entry name" value="Hemerythrin"/>
</dbReference>
<dbReference type="GO" id="GO:0046872">
    <property type="term" value="F:metal ion binding"/>
    <property type="evidence" value="ECO:0007669"/>
    <property type="project" value="UniProtKB-KW"/>
</dbReference>
<gene>
    <name evidence="6" type="ORF">F941_00501</name>
</gene>
<dbReference type="Gene3D" id="1.20.120.50">
    <property type="entry name" value="Hemerythrin-like"/>
    <property type="match status" value="1"/>
</dbReference>
<dbReference type="InterPro" id="IPR035938">
    <property type="entry name" value="Hemerythrin-like_sf"/>
</dbReference>
<evidence type="ECO:0000256" key="2">
    <source>
        <dbReference type="ARBA" id="ARBA00022621"/>
    </source>
</evidence>
<dbReference type="GO" id="GO:0005344">
    <property type="term" value="F:oxygen carrier activity"/>
    <property type="evidence" value="ECO:0007669"/>
    <property type="project" value="UniProtKB-KW"/>
</dbReference>
<evidence type="ECO:0000256" key="4">
    <source>
        <dbReference type="ARBA" id="ARBA00023004"/>
    </source>
</evidence>
<evidence type="ECO:0000256" key="1">
    <source>
        <dbReference type="ARBA" id="ARBA00010587"/>
    </source>
</evidence>
<keyword evidence="3" id="KW-0479">Metal-binding</keyword>
<dbReference type="PANTHER" id="PTHR37164">
    <property type="entry name" value="BACTERIOHEMERYTHRIN"/>
    <property type="match status" value="1"/>
</dbReference>
<evidence type="ECO:0000259" key="5">
    <source>
        <dbReference type="Pfam" id="PF01814"/>
    </source>
</evidence>
<dbReference type="NCBIfam" id="NF033749">
    <property type="entry name" value="bact_hemeryth"/>
    <property type="match status" value="1"/>
</dbReference>
<keyword evidence="2" id="KW-0813">Transport</keyword>
<dbReference type="PATRIC" id="fig|1120925.3.peg.548"/>
<keyword evidence="2" id="KW-0561">Oxygen transport</keyword>
<dbReference type="AlphaFoldDB" id="N9CE67"/>
<protein>
    <recommendedName>
        <fullName evidence="5">Hemerythrin-like domain-containing protein</fullName>
    </recommendedName>
</protein>
<dbReference type="InterPro" id="IPR012312">
    <property type="entry name" value="Hemerythrin-like"/>
</dbReference>
<dbReference type="NCBIfam" id="NF002007">
    <property type="entry name" value="PRK00808.1"/>
    <property type="match status" value="1"/>
</dbReference>
<dbReference type="Proteomes" id="UP000018460">
    <property type="component" value="Unassembled WGS sequence"/>
</dbReference>
<dbReference type="CDD" id="cd12107">
    <property type="entry name" value="Hemerythrin"/>
    <property type="match status" value="1"/>
</dbReference>
<dbReference type="InterPro" id="IPR016131">
    <property type="entry name" value="Haemerythrin_Fe_BS"/>
</dbReference>
<reference evidence="6 7" key="1">
    <citation type="submission" date="2013-02" db="EMBL/GenBank/DDBJ databases">
        <title>The Genome Sequence of Acinetobacter bouvetii CIP 107468.</title>
        <authorList>
            <consortium name="The Broad Institute Genome Sequencing Platform"/>
            <consortium name="The Broad Institute Genome Sequencing Center for Infectious Disease"/>
            <person name="Cerqueira G."/>
            <person name="Feldgarden M."/>
            <person name="Courvalin P."/>
            <person name="Perichon B."/>
            <person name="Grillot-Courvalin C."/>
            <person name="Clermont D."/>
            <person name="Rocha E."/>
            <person name="Yoon E.-J."/>
            <person name="Nemec A."/>
            <person name="Walker B."/>
            <person name="Young S.K."/>
            <person name="Zeng Q."/>
            <person name="Gargeya S."/>
            <person name="Fitzgerald M."/>
            <person name="Haas B."/>
            <person name="Abouelleil A."/>
            <person name="Alvarado L."/>
            <person name="Arachchi H.M."/>
            <person name="Berlin A.M."/>
            <person name="Chapman S.B."/>
            <person name="Dewar J."/>
            <person name="Goldberg J."/>
            <person name="Griggs A."/>
            <person name="Gujja S."/>
            <person name="Hansen M."/>
            <person name="Howarth C."/>
            <person name="Imamovic A."/>
            <person name="Larimer J."/>
            <person name="McCowan C."/>
            <person name="Murphy C."/>
            <person name="Neiman D."/>
            <person name="Pearson M."/>
            <person name="Priest M."/>
            <person name="Roberts A."/>
            <person name="Saif S."/>
            <person name="Shea T."/>
            <person name="Sisk P."/>
            <person name="Sykes S."/>
            <person name="Wortman J."/>
            <person name="Nusbaum C."/>
            <person name="Birren B."/>
        </authorList>
    </citation>
    <scope>NUCLEOTIDE SEQUENCE [LARGE SCALE GENOMIC DNA]</scope>
    <source>
        <strain evidence="6 7">CIP 107468</strain>
    </source>
</reference>
<dbReference type="PANTHER" id="PTHR37164:SF1">
    <property type="entry name" value="BACTERIOHEMERYTHRIN"/>
    <property type="match status" value="1"/>
</dbReference>
<keyword evidence="4" id="KW-0408">Iron</keyword>
<name>N9CE67_9GAMM</name>
<comment type="similarity">
    <text evidence="1">Belongs to the hemerythrin family.</text>
</comment>
<evidence type="ECO:0000313" key="7">
    <source>
        <dbReference type="Proteomes" id="UP000018460"/>
    </source>
</evidence>
<sequence length="150" mass="18347">MMEWNDSYNIGIDVIDHQHRQILDYINALDQIRVSGERDKIREVLNDLIDYTQSHFSFEENLLEQVHYQYLPSHRGIHELFVKRLNDYRQKFELGESIENDLYRLLSKWLINHIQHDDQDYVDSVRDNMLHYLRAQEQKKGKSWFSRFFS</sequence>
<accession>N9CE67</accession>
<organism evidence="6 7">
    <name type="scientific">Acinetobacter bouvetii DSM 14964 = CIP 107468</name>
    <dbReference type="NCBI Taxonomy" id="1120925"/>
    <lineage>
        <taxon>Bacteria</taxon>
        <taxon>Pseudomonadati</taxon>
        <taxon>Pseudomonadota</taxon>
        <taxon>Gammaproteobacteria</taxon>
        <taxon>Moraxellales</taxon>
        <taxon>Moraxellaceae</taxon>
        <taxon>Acinetobacter</taxon>
    </lineage>
</organism>
<dbReference type="NCBIfam" id="TIGR02481">
    <property type="entry name" value="hemeryth_dom"/>
    <property type="match status" value="1"/>
</dbReference>
<evidence type="ECO:0000256" key="3">
    <source>
        <dbReference type="ARBA" id="ARBA00022723"/>
    </source>
</evidence>
<dbReference type="InterPro" id="IPR012827">
    <property type="entry name" value="Hemerythrin_metal-bd"/>
</dbReference>
<proteinExistence type="inferred from homology"/>
<evidence type="ECO:0000313" key="6">
    <source>
        <dbReference type="EMBL" id="ENV84092.1"/>
    </source>
</evidence>
<dbReference type="PROSITE" id="PS00550">
    <property type="entry name" value="HEMERYTHRINS"/>
    <property type="match status" value="1"/>
</dbReference>
<dbReference type="SUPFAM" id="SSF47188">
    <property type="entry name" value="Hemerythrin-like"/>
    <property type="match status" value="1"/>
</dbReference>
<feature type="domain" description="Hemerythrin-like" evidence="5">
    <location>
        <begin position="11"/>
        <end position="122"/>
    </location>
</feature>
<dbReference type="EMBL" id="APQD01000003">
    <property type="protein sequence ID" value="ENV84092.1"/>
    <property type="molecule type" value="Genomic_DNA"/>
</dbReference>
<keyword evidence="7" id="KW-1185">Reference proteome</keyword>
<comment type="caution">
    <text evidence="6">The sequence shown here is derived from an EMBL/GenBank/DDBJ whole genome shotgun (WGS) entry which is preliminary data.</text>
</comment>